<sequence length="109" mass="11281">MYAPTTIVGYLTIALWLILLVMKAFALGDAVMRPAQAFPAVDKQTKPLWLILTGLALLIHLIPQFGSPIGLLNIAGTVAAAVYLVGVRPAVREVGGGRGGRGGGSSGGW</sequence>
<feature type="transmembrane region" description="Helical" evidence="1">
    <location>
        <begin position="47"/>
        <end position="65"/>
    </location>
</feature>
<dbReference type="Proteomes" id="UP000533017">
    <property type="component" value="Unassembled WGS sequence"/>
</dbReference>
<evidence type="ECO:0000256" key="1">
    <source>
        <dbReference type="SAM" id="Phobius"/>
    </source>
</evidence>
<protein>
    <recommendedName>
        <fullName evidence="6">DUF2516 family protein</fullName>
    </recommendedName>
</protein>
<keyword evidence="1" id="KW-0472">Membrane</keyword>
<reference evidence="3 4" key="1">
    <citation type="submission" date="2016-10" db="EMBL/GenBank/DDBJ databases">
        <authorList>
            <person name="de Groot N.N."/>
        </authorList>
    </citation>
    <scope>NUCLEOTIDE SEQUENCE [LARGE SCALE GENOMIC DNA]</scope>
    <source>
        <strain evidence="3 4">CPCC 202808</strain>
    </source>
</reference>
<proteinExistence type="predicted"/>
<dbReference type="EMBL" id="JACBZA010000001">
    <property type="protein sequence ID" value="NYH87295.1"/>
    <property type="molecule type" value="Genomic_DNA"/>
</dbReference>
<dbReference type="STRING" id="504797.SAMN05421678_113175"/>
<gene>
    <name evidence="2" type="ORF">FHR37_006146</name>
    <name evidence="3" type="ORF">SAMN05421678_113175</name>
</gene>
<feature type="transmembrane region" description="Helical" evidence="1">
    <location>
        <begin position="6"/>
        <end position="26"/>
    </location>
</feature>
<evidence type="ECO:0000313" key="3">
    <source>
        <dbReference type="EMBL" id="SFH19753.1"/>
    </source>
</evidence>
<evidence type="ECO:0000313" key="5">
    <source>
        <dbReference type="Proteomes" id="UP000533017"/>
    </source>
</evidence>
<accession>A0A1I2Y266</accession>
<dbReference type="Pfam" id="PF10724">
    <property type="entry name" value="DUF2516"/>
    <property type="match status" value="1"/>
</dbReference>
<dbReference type="EMBL" id="FOOI01000013">
    <property type="protein sequence ID" value="SFH19753.1"/>
    <property type="molecule type" value="Genomic_DNA"/>
</dbReference>
<evidence type="ECO:0008006" key="6">
    <source>
        <dbReference type="Google" id="ProtNLM"/>
    </source>
</evidence>
<dbReference type="InterPro" id="IPR019662">
    <property type="entry name" value="DUF2516"/>
</dbReference>
<dbReference type="AlphaFoldDB" id="A0A1I2Y266"/>
<name>A0A1I2Y266_9ACTN</name>
<evidence type="ECO:0000313" key="4">
    <source>
        <dbReference type="Proteomes" id="UP000199052"/>
    </source>
</evidence>
<evidence type="ECO:0000313" key="2">
    <source>
        <dbReference type="EMBL" id="NYH87295.1"/>
    </source>
</evidence>
<organism evidence="3 4">
    <name type="scientific">Actinopolymorpha cephalotaxi</name>
    <dbReference type="NCBI Taxonomy" id="504797"/>
    <lineage>
        <taxon>Bacteria</taxon>
        <taxon>Bacillati</taxon>
        <taxon>Actinomycetota</taxon>
        <taxon>Actinomycetes</taxon>
        <taxon>Propionibacteriales</taxon>
        <taxon>Actinopolymorphaceae</taxon>
        <taxon>Actinopolymorpha</taxon>
    </lineage>
</organism>
<reference evidence="2 5" key="2">
    <citation type="submission" date="2020-07" db="EMBL/GenBank/DDBJ databases">
        <title>Sequencing the genomes of 1000 actinobacteria strains.</title>
        <authorList>
            <person name="Klenk H.-P."/>
        </authorList>
    </citation>
    <scope>NUCLEOTIDE SEQUENCE [LARGE SCALE GENOMIC DNA]</scope>
    <source>
        <strain evidence="2 5">DSM 45117</strain>
    </source>
</reference>
<keyword evidence="5" id="KW-1185">Reference proteome</keyword>
<keyword evidence="1" id="KW-0812">Transmembrane</keyword>
<dbReference type="Proteomes" id="UP000199052">
    <property type="component" value="Unassembled WGS sequence"/>
</dbReference>
<dbReference type="RefSeq" id="WP_202818263.1">
    <property type="nucleotide sequence ID" value="NZ_FOOI01000013.1"/>
</dbReference>
<keyword evidence="1" id="KW-1133">Transmembrane helix</keyword>
<feature type="transmembrane region" description="Helical" evidence="1">
    <location>
        <begin position="71"/>
        <end position="91"/>
    </location>
</feature>